<organism evidence="1 2">
    <name type="scientific">Lasiosphaeria ovina</name>
    <dbReference type="NCBI Taxonomy" id="92902"/>
    <lineage>
        <taxon>Eukaryota</taxon>
        <taxon>Fungi</taxon>
        <taxon>Dikarya</taxon>
        <taxon>Ascomycota</taxon>
        <taxon>Pezizomycotina</taxon>
        <taxon>Sordariomycetes</taxon>
        <taxon>Sordariomycetidae</taxon>
        <taxon>Sordariales</taxon>
        <taxon>Lasiosphaeriaceae</taxon>
        <taxon>Lasiosphaeria</taxon>
    </lineage>
</organism>
<gene>
    <name evidence="1" type="ORF">B0T24DRAFT_401377</name>
</gene>
<evidence type="ECO:0000313" key="1">
    <source>
        <dbReference type="EMBL" id="KAK3365804.1"/>
    </source>
</evidence>
<accession>A0AAE0N1A7</accession>
<name>A0AAE0N1A7_9PEZI</name>
<protein>
    <submittedName>
        <fullName evidence="1">Uncharacterized protein</fullName>
    </submittedName>
</protein>
<dbReference type="Proteomes" id="UP001287356">
    <property type="component" value="Unassembled WGS sequence"/>
</dbReference>
<keyword evidence="2" id="KW-1185">Reference proteome</keyword>
<evidence type="ECO:0000313" key="2">
    <source>
        <dbReference type="Proteomes" id="UP001287356"/>
    </source>
</evidence>
<sequence length="269" mass="29694">MSHGRTRSKRVGYQAVLRNEQEHDRCGCSSVEVEVEERQVGAGGRGGTRVVNRVSACGAARTTPLALCIEDGVSRCLDFPTRPAWILYVRESKSQDIPDWLHKKTRPLPAPPLAAGWPWLSLVWSRGRLGLVPYAGRFRSHPRASDWSVVDHGVRCPSEPLHDDLHRGLSGPGLHLCRAPPWACVENKVQRYGGGAEGCEGGCEVEGKGVRGRQRPPFCGPSNPLEDVEHFSIVRAREGTKRHLGRSSCEDLQAETPRWGVKLLLGRHV</sequence>
<dbReference type="AlphaFoldDB" id="A0AAE0N1A7"/>
<proteinExistence type="predicted"/>
<reference evidence="1" key="1">
    <citation type="journal article" date="2023" name="Mol. Phylogenet. Evol.">
        <title>Genome-scale phylogeny and comparative genomics of the fungal order Sordariales.</title>
        <authorList>
            <person name="Hensen N."/>
            <person name="Bonometti L."/>
            <person name="Westerberg I."/>
            <person name="Brannstrom I.O."/>
            <person name="Guillou S."/>
            <person name="Cros-Aarteil S."/>
            <person name="Calhoun S."/>
            <person name="Haridas S."/>
            <person name="Kuo A."/>
            <person name="Mondo S."/>
            <person name="Pangilinan J."/>
            <person name="Riley R."/>
            <person name="LaButti K."/>
            <person name="Andreopoulos B."/>
            <person name="Lipzen A."/>
            <person name="Chen C."/>
            <person name="Yan M."/>
            <person name="Daum C."/>
            <person name="Ng V."/>
            <person name="Clum A."/>
            <person name="Steindorff A."/>
            <person name="Ohm R.A."/>
            <person name="Martin F."/>
            <person name="Silar P."/>
            <person name="Natvig D.O."/>
            <person name="Lalanne C."/>
            <person name="Gautier V."/>
            <person name="Ament-Velasquez S.L."/>
            <person name="Kruys A."/>
            <person name="Hutchinson M.I."/>
            <person name="Powell A.J."/>
            <person name="Barry K."/>
            <person name="Miller A.N."/>
            <person name="Grigoriev I.V."/>
            <person name="Debuchy R."/>
            <person name="Gladieux P."/>
            <person name="Hiltunen Thoren M."/>
            <person name="Johannesson H."/>
        </authorList>
    </citation>
    <scope>NUCLEOTIDE SEQUENCE</scope>
    <source>
        <strain evidence="1">CBS 958.72</strain>
    </source>
</reference>
<comment type="caution">
    <text evidence="1">The sequence shown here is derived from an EMBL/GenBank/DDBJ whole genome shotgun (WGS) entry which is preliminary data.</text>
</comment>
<dbReference type="EMBL" id="JAULSN010000008">
    <property type="protein sequence ID" value="KAK3365804.1"/>
    <property type="molecule type" value="Genomic_DNA"/>
</dbReference>
<reference evidence="1" key="2">
    <citation type="submission" date="2023-06" db="EMBL/GenBank/DDBJ databases">
        <authorList>
            <consortium name="Lawrence Berkeley National Laboratory"/>
            <person name="Haridas S."/>
            <person name="Hensen N."/>
            <person name="Bonometti L."/>
            <person name="Westerberg I."/>
            <person name="Brannstrom I.O."/>
            <person name="Guillou S."/>
            <person name="Cros-Aarteil S."/>
            <person name="Calhoun S."/>
            <person name="Kuo A."/>
            <person name="Mondo S."/>
            <person name="Pangilinan J."/>
            <person name="Riley R."/>
            <person name="Labutti K."/>
            <person name="Andreopoulos B."/>
            <person name="Lipzen A."/>
            <person name="Chen C."/>
            <person name="Yanf M."/>
            <person name="Daum C."/>
            <person name="Ng V."/>
            <person name="Clum A."/>
            <person name="Steindorff A."/>
            <person name="Ohm R."/>
            <person name="Martin F."/>
            <person name="Silar P."/>
            <person name="Natvig D."/>
            <person name="Lalanne C."/>
            <person name="Gautier V."/>
            <person name="Ament-Velasquez S.L."/>
            <person name="Kruys A."/>
            <person name="Hutchinson M.I."/>
            <person name="Powell A.J."/>
            <person name="Barry K."/>
            <person name="Miller A.N."/>
            <person name="Grigoriev I.V."/>
            <person name="Debuchy R."/>
            <person name="Gladieux P."/>
            <person name="Thoren M.H."/>
            <person name="Johannesson H."/>
        </authorList>
    </citation>
    <scope>NUCLEOTIDE SEQUENCE</scope>
    <source>
        <strain evidence="1">CBS 958.72</strain>
    </source>
</reference>